<dbReference type="Gene3D" id="3.40.50.11660">
    <property type="entry name" value="Glycosyl transferase family 10, C-terminal domain"/>
    <property type="match status" value="1"/>
</dbReference>
<dbReference type="EMBL" id="JBHTMU010000051">
    <property type="protein sequence ID" value="MFD1344457.1"/>
    <property type="molecule type" value="Genomic_DNA"/>
</dbReference>
<evidence type="ECO:0008006" key="3">
    <source>
        <dbReference type="Google" id="ProtNLM"/>
    </source>
</evidence>
<dbReference type="Proteomes" id="UP001597135">
    <property type="component" value="Unassembled WGS sequence"/>
</dbReference>
<protein>
    <recommendedName>
        <fullName evidence="3">Glycosyltransferase family 1 protein</fullName>
    </recommendedName>
</protein>
<comment type="caution">
    <text evidence="1">The sequence shown here is derived from an EMBL/GenBank/DDBJ whole genome shotgun (WGS) entry which is preliminary data.</text>
</comment>
<organism evidence="1 2">
    <name type="scientific">Litorisediminicola beolgyonensis</name>
    <dbReference type="NCBI Taxonomy" id="1173614"/>
    <lineage>
        <taxon>Bacteria</taxon>
        <taxon>Pseudomonadati</taxon>
        <taxon>Pseudomonadota</taxon>
        <taxon>Alphaproteobacteria</taxon>
        <taxon>Rhodobacterales</taxon>
        <taxon>Paracoccaceae</taxon>
        <taxon>Litorisediminicola</taxon>
    </lineage>
</organism>
<keyword evidence="2" id="KW-1185">Reference proteome</keyword>
<dbReference type="SUPFAM" id="SSF53756">
    <property type="entry name" value="UDP-Glycosyltransferase/glycogen phosphorylase"/>
    <property type="match status" value="1"/>
</dbReference>
<gene>
    <name evidence="1" type="ORF">ACFQ4E_18650</name>
</gene>
<reference evidence="2" key="1">
    <citation type="journal article" date="2019" name="Int. J. Syst. Evol. Microbiol.">
        <title>The Global Catalogue of Microorganisms (GCM) 10K type strain sequencing project: providing services to taxonomists for standard genome sequencing and annotation.</title>
        <authorList>
            <consortium name="The Broad Institute Genomics Platform"/>
            <consortium name="The Broad Institute Genome Sequencing Center for Infectious Disease"/>
            <person name="Wu L."/>
            <person name="Ma J."/>
        </authorList>
    </citation>
    <scope>NUCLEOTIDE SEQUENCE [LARGE SCALE GENOMIC DNA]</scope>
    <source>
        <strain evidence="2">CCUG 62953</strain>
    </source>
</reference>
<evidence type="ECO:0000313" key="2">
    <source>
        <dbReference type="Proteomes" id="UP001597135"/>
    </source>
</evidence>
<accession>A0ABW3ZMS9</accession>
<proteinExistence type="predicted"/>
<dbReference type="InterPro" id="IPR038577">
    <property type="entry name" value="GT10-like_C_sf"/>
</dbReference>
<sequence>MACQLPRPGDQRCARHGPCKATASSRSRIAGAGLFRRTLRAALERMIRVFASGAHIRRTPLSYPALAPLFEGKIALVSRPEEADLYVFAHVLDINQASRAVVEDWRLRRRPVVLLSEEPFWDTIWGARPLDRQIIVETEYGALPVLQLSHQTCPDLFAFEHIPYYVLTDHRFANAYAARFARNAARSAAAWRADFEARTVGISFMFERRPEPHHHRHWPEGDLTGLCAWRTELAIACPDEITERLGRSWHGGQRRQAAPDWHIDKLVILDGRARIIGALENTHQPLYLTEKLFDAFACGGLPLYYASPGHRLHQLDLPSESWINLFGLSPEEARDKVLSQDFSMTVFEAYRATQERLRALLTTDAHWQEERARLGAALPRALAQTLEAA</sequence>
<evidence type="ECO:0000313" key="1">
    <source>
        <dbReference type="EMBL" id="MFD1344457.1"/>
    </source>
</evidence>
<name>A0ABW3ZMS9_9RHOB</name>